<proteinExistence type="predicted"/>
<dbReference type="InterPro" id="IPR002126">
    <property type="entry name" value="Cadherin-like_dom"/>
</dbReference>
<dbReference type="GO" id="GO:0016020">
    <property type="term" value="C:membrane"/>
    <property type="evidence" value="ECO:0007669"/>
    <property type="project" value="InterPro"/>
</dbReference>
<protein>
    <recommendedName>
        <fullName evidence="2">Cadherin domain-containing protein</fullName>
    </recommendedName>
</protein>
<dbReference type="InterPro" id="IPR040853">
    <property type="entry name" value="RapA2_cadherin-like"/>
</dbReference>
<feature type="compositionally biased region" description="Basic and acidic residues" evidence="1">
    <location>
        <begin position="385"/>
        <end position="396"/>
    </location>
</feature>
<feature type="compositionally biased region" description="Polar residues" evidence="1">
    <location>
        <begin position="1033"/>
        <end position="1047"/>
    </location>
</feature>
<gene>
    <name evidence="3" type="ORF">FYJ44_05030</name>
</gene>
<feature type="compositionally biased region" description="Low complexity" evidence="1">
    <location>
        <begin position="113"/>
        <end position="149"/>
    </location>
</feature>
<dbReference type="Gene3D" id="2.60.40.10">
    <property type="entry name" value="Immunoglobulins"/>
    <property type="match status" value="7"/>
</dbReference>
<dbReference type="Pfam" id="PF17803">
    <property type="entry name" value="Cadherin_4"/>
    <property type="match status" value="3"/>
</dbReference>
<organism evidence="3 4">
    <name type="scientific">Desulfovibrio porci</name>
    <dbReference type="NCBI Taxonomy" id="2605782"/>
    <lineage>
        <taxon>Bacteria</taxon>
        <taxon>Pseudomonadati</taxon>
        <taxon>Thermodesulfobacteriota</taxon>
        <taxon>Desulfovibrionia</taxon>
        <taxon>Desulfovibrionales</taxon>
        <taxon>Desulfovibrionaceae</taxon>
        <taxon>Desulfovibrio</taxon>
    </lineage>
</organism>
<evidence type="ECO:0000256" key="1">
    <source>
        <dbReference type="SAM" id="MobiDB-lite"/>
    </source>
</evidence>
<feature type="region of interest" description="Disordered" evidence="1">
    <location>
        <begin position="1007"/>
        <end position="1054"/>
    </location>
</feature>
<feature type="domain" description="Cadherin" evidence="2">
    <location>
        <begin position="1978"/>
        <end position="2072"/>
    </location>
</feature>
<feature type="region of interest" description="Disordered" evidence="1">
    <location>
        <begin position="385"/>
        <end position="429"/>
    </location>
</feature>
<feature type="region of interest" description="Disordered" evidence="1">
    <location>
        <begin position="80"/>
        <end position="162"/>
    </location>
</feature>
<dbReference type="InterPro" id="IPR010221">
    <property type="entry name" value="VCBS_dom"/>
</dbReference>
<dbReference type="RefSeq" id="WP_154509734.1">
    <property type="nucleotide sequence ID" value="NZ_VUMH01000003.1"/>
</dbReference>
<comment type="caution">
    <text evidence="3">The sequence shown here is derived from an EMBL/GenBank/DDBJ whole genome shotgun (WGS) entry which is preliminary data.</text>
</comment>
<dbReference type="EMBL" id="VUMH01000003">
    <property type="protein sequence ID" value="MSS27423.1"/>
    <property type="molecule type" value="Genomic_DNA"/>
</dbReference>
<evidence type="ECO:0000313" key="3">
    <source>
        <dbReference type="EMBL" id="MSS27423.1"/>
    </source>
</evidence>
<feature type="region of interest" description="Disordered" evidence="1">
    <location>
        <begin position="771"/>
        <end position="793"/>
    </location>
</feature>
<reference evidence="3 4" key="1">
    <citation type="submission" date="2019-09" db="EMBL/GenBank/DDBJ databases">
        <title>In-depth cultivation of the pig gut microbiome towards novel bacterial diversity and tailored functional studies.</title>
        <authorList>
            <person name="Wylensek D."/>
            <person name="Hitch T.C.A."/>
            <person name="Clavel T."/>
        </authorList>
    </citation>
    <scope>NUCLEOTIDE SEQUENCE [LARGE SCALE GENOMIC DNA]</scope>
    <source>
        <strain evidence="3 4">PG-178-WT-4</strain>
    </source>
</reference>
<dbReference type="GO" id="GO:0007156">
    <property type="term" value="P:homophilic cell adhesion via plasma membrane adhesion molecules"/>
    <property type="evidence" value="ECO:0007669"/>
    <property type="project" value="InterPro"/>
</dbReference>
<name>A0A6L5XJN5_9BACT</name>
<accession>A0A6L5XJN5</accession>
<feature type="domain" description="Cadherin" evidence="2">
    <location>
        <begin position="1297"/>
        <end position="1417"/>
    </location>
</feature>
<evidence type="ECO:0000259" key="2">
    <source>
        <dbReference type="PROSITE" id="PS50268"/>
    </source>
</evidence>
<evidence type="ECO:0000313" key="4">
    <source>
        <dbReference type="Proteomes" id="UP000477488"/>
    </source>
</evidence>
<dbReference type="GO" id="GO:0005509">
    <property type="term" value="F:calcium ion binding"/>
    <property type="evidence" value="ECO:0007669"/>
    <property type="project" value="InterPro"/>
</dbReference>
<keyword evidence="4" id="KW-1185">Reference proteome</keyword>
<dbReference type="PROSITE" id="PS50268">
    <property type="entry name" value="CADHERIN_2"/>
    <property type="match status" value="2"/>
</dbReference>
<dbReference type="Pfam" id="PF17963">
    <property type="entry name" value="Big_9"/>
    <property type="match status" value="3"/>
</dbReference>
<dbReference type="NCBIfam" id="TIGR01965">
    <property type="entry name" value="VCBS_repeat"/>
    <property type="match status" value="13"/>
</dbReference>
<feature type="compositionally biased region" description="Polar residues" evidence="1">
    <location>
        <begin position="151"/>
        <end position="162"/>
    </location>
</feature>
<feature type="compositionally biased region" description="Basic and acidic residues" evidence="1">
    <location>
        <begin position="80"/>
        <end position="93"/>
    </location>
</feature>
<dbReference type="InterPro" id="IPR013783">
    <property type="entry name" value="Ig-like_fold"/>
</dbReference>
<dbReference type="Proteomes" id="UP000477488">
    <property type="component" value="Unassembled WGS sequence"/>
</dbReference>
<feature type="region of interest" description="Disordered" evidence="1">
    <location>
        <begin position="1278"/>
        <end position="1303"/>
    </location>
</feature>
<sequence length="2273" mass="234736">MYILHKPEAAKRVTLPGEKIRDAQLDFNLADVNAARQGDDLVLSFEDGAQLVFTNYFQIHDGNLPELNFADGLKHLGPDDFRSDWERPHDKAEAAPGTREGGMDGADASGRLAGVSADSGADARASAPDSSSSRPTAQSPQTPPQADASRAGTNSQGPVQDSNYHVWDSLELLDGRPHLGPLDVGWNRGWNQEWQRTSAGREDGGDSFTLAQNTVVSPASGGQTPPPNTLPVIDGADLTLRVDEAGVRGDRADLSGLADANTLHPGIPMASGSADAMDPDGDALTWLVRGTGDNGTSVVTRYGTVSVGPDGTYEYTLDASRSNALAQGETATDSFTLLVSDGRGGTAEQIVTVTITGTNDAPELSFASPDQGQLEASVTQARNDGRFDVADPDHDGALGGSSGGAPNQSFSIVGNGATPGSAGPNPDGGASLTTAYGTLTIHKDGTYDYVLNPDGAVKNLPAHNGVHTENFVVTVTDAHGSWDSLPISVVIHNDANNAPTVDVSGPGSVLDVSVTEAGVQEGGNLPFTDTPSASGRVVATDADGDSLSYSVDRNDGTYGRLELHADGSYVYTLDNTKGATQGLKAGETKTDVFTVTVSDDYGGTVETTVTVTITVTNDVPELSFADGGADAGKHTLSGRGSGDSGTLGKLNVLDPDADGRLGDIMEDGITPAQSFSIANGAATVGTGTAHSDGSAVFETEFGSLTVDRNGNYSFSSTKGVTADTTLNFVVTTTDAHGAVSNAQTITVILTPDQVPVITSTNHTHSVTEAGVREGGNLPFTDTPSASGKVEATDADNDSLSYSVDRNDGIYGRLELHADGSYVYTLDNAKGATQALKAGETKTDVFTVTVSDGHGGTISQVITVNVTGTNDVPELSFASGTTGVHTLADNGTARTATGKFNVADPDADGIPGNMVPVDGGSKASQSFGIAGTDGTMGTGTPHADGSISFTTEYGTLTIDKNGNYTYTLNPNAEKVIALSSSQTHDEHFTVTVTDAHGAVSETRPITVTITGKDDPPKIHGATGTHSVKEEGVAPQSNTDDPGTPSVSGMLNAEHTDGDRSDAIIFDLAGSVKINGTPTPITPGAGGTVLNTAYGTLTLNPTGDNACAYEFVLDNNAAIVNRLAEGQTVTLTFQVRVTDGGGAHYEDLIITITGSNDRPVISSVGAPAAVAEDDGSHAVTSGQVIASDVDAGDSLSYSLNDQGGNQVQILQGEYGRLEIIQGTGAYTYYLDNRKAQSLAEGQTGYDEFTVRVVDKLGAYTEETLRIPITGKDDPPVLGNLSGSVTEDNGAHDATPLPGGSVTTTGRVTATDVDTLDTDKHFSLTASVDAPGNSVSGDGSAVAPYTVEGKYGTLTFHSDGSYTYTLRDNALNDIQKLNVEDQLTDSFTIKATTGHDGIDSSSSTGNLVITIQGSNDNPVVDATYTYDLNVSWDGTGAVTPENGQLVVTDADANEAVVQDTSNAGHPGAITSTHHNFYFLTKNGGAGDPESDDAQKFQSAEGKFGVLTVDPYTGKYVYTLNQYAPNLDTGGDERFVIYVADGHGGWTSQEITVHVAPVPSPPIGPGPSYDLTGTDMVVTEDKLETFGSDGSVRVWDEGQASGAPSGELYGFYVNGHFVTTVTGLYGTATIDPVTGKYVYVLNNSLAAVQELRQDAELTETLTLWHGAESSKITVTIKGTNDRPEVSLSDVHLSVTQTDGADAATAVGTALATDIDQGDTHTFWLDAACTTKTQYYAFTLDGDGKIIGGPTLTSAAGAHFRVDIDPATGKYTLTYLAGGPHFTQDDTRDVSFTVYTWDNSGATDGSDVSEPQTVTVTINGTNAAPEWHIPLTNAVTEDNGLPTTPAGTNVTCSGAFLTDGGVTDDTGNSADSGLSFSINGSTSLLKGMYGTLLITDARTGAYTYTLDNALDSVQSLGVGEHVTETFTIRVTDKHGGYSEETVTITINGTNDAPTLNACSDLHLTATANSASATSANAAAVGHDVDVHDSLTYSFSYDASAGGDNHGLDYNDYGTFGIDPNTGRYTFTLDNSKDAVRSLSENDSVDLHFSVTVSDGHGGTASQDMVVHISGVNDAPEFVDGSNQPLADGVAVTGSLAWDAGMPLTGTVHAADAENDTLSYGIQGSLTGTYGDLTIDSATGQYTYTLHPGLTQDMLPPDATDKFTLVVSDGHSQNGTDTVDLGISITGGTAVSAPLSLSSLLTDVPQEGDSEVMANLLAEGMSLNELLGGGDRGTDAAVSAPAAQAVADAASFAAPVDLISPPGGEEEAMVRLVLEHQAG</sequence>